<proteinExistence type="predicted"/>
<sequence>MSCAIRAKPDWVRKSQDAQTVEAWKAEAKAQALTDLEANYVFAELDYYASLHSSDVSIFLGAVDGVWYSDSLVDDKTAKALKGYAAILANVPDKDKDWHPNTGHQVLNLIDPSLYLLMYQRSSMLSKPITSPLAALDLKSFGHFPAMREQWSRAVNHLADSEVVVNMRKRLYMADPSYQYSSNLFCSEEFCWLPTEFHVDDDSFATIESYINNLHPRRHAMLYPIIASVFSKMVPMLEHVVMDLVHPRGLRVATHAHKWYMSEGPKPTDM</sequence>
<evidence type="ECO:0000313" key="1">
    <source>
        <dbReference type="EMBL" id="KAJ2773953.1"/>
    </source>
</evidence>
<reference evidence="1" key="1">
    <citation type="submission" date="2022-07" db="EMBL/GenBank/DDBJ databases">
        <title>Phylogenomic reconstructions and comparative analyses of Kickxellomycotina fungi.</title>
        <authorList>
            <person name="Reynolds N.K."/>
            <person name="Stajich J.E."/>
            <person name="Barry K."/>
            <person name="Grigoriev I.V."/>
            <person name="Crous P."/>
            <person name="Smith M.E."/>
        </authorList>
    </citation>
    <scope>NUCLEOTIDE SEQUENCE</scope>
    <source>
        <strain evidence="1">BCRC 34191</strain>
    </source>
</reference>
<accession>A0ACC1K6G4</accession>
<name>A0ACC1K6G4_9FUNG</name>
<dbReference type="Proteomes" id="UP001140066">
    <property type="component" value="Unassembled WGS sequence"/>
</dbReference>
<gene>
    <name evidence="1" type="ORF">GGI18_004641</name>
</gene>
<keyword evidence="2" id="KW-1185">Reference proteome</keyword>
<dbReference type="EMBL" id="JANBUK010002225">
    <property type="protein sequence ID" value="KAJ2773953.1"/>
    <property type="molecule type" value="Genomic_DNA"/>
</dbReference>
<evidence type="ECO:0000313" key="2">
    <source>
        <dbReference type="Proteomes" id="UP001140066"/>
    </source>
</evidence>
<comment type="caution">
    <text evidence="1">The sequence shown here is derived from an EMBL/GenBank/DDBJ whole genome shotgun (WGS) entry which is preliminary data.</text>
</comment>
<protein>
    <submittedName>
        <fullName evidence="1">Uncharacterized protein</fullName>
    </submittedName>
</protein>
<organism evidence="1 2">
    <name type="scientific">Coemansia linderi</name>
    <dbReference type="NCBI Taxonomy" id="2663919"/>
    <lineage>
        <taxon>Eukaryota</taxon>
        <taxon>Fungi</taxon>
        <taxon>Fungi incertae sedis</taxon>
        <taxon>Zoopagomycota</taxon>
        <taxon>Kickxellomycotina</taxon>
        <taxon>Kickxellomycetes</taxon>
        <taxon>Kickxellales</taxon>
        <taxon>Kickxellaceae</taxon>
        <taxon>Coemansia</taxon>
    </lineage>
</organism>